<dbReference type="InterPro" id="IPR027417">
    <property type="entry name" value="P-loop_NTPase"/>
</dbReference>
<feature type="transmembrane region" description="Helical" evidence="6">
    <location>
        <begin position="94"/>
        <end position="112"/>
    </location>
</feature>
<dbReference type="Pfam" id="PF06472">
    <property type="entry name" value="ABC_membrane_2"/>
    <property type="match status" value="1"/>
</dbReference>
<dbReference type="GO" id="GO:0005524">
    <property type="term" value="F:ATP binding"/>
    <property type="evidence" value="ECO:0007669"/>
    <property type="project" value="InterPro"/>
</dbReference>
<evidence type="ECO:0000259" key="7">
    <source>
        <dbReference type="Pfam" id="PF00005"/>
    </source>
</evidence>
<evidence type="ECO:0000256" key="6">
    <source>
        <dbReference type="SAM" id="Phobius"/>
    </source>
</evidence>
<dbReference type="STRING" id="658196.A0A397TEQ9"/>
<dbReference type="SUPFAM" id="SSF52540">
    <property type="entry name" value="P-loop containing nucleoside triphosphate hydrolases"/>
    <property type="match status" value="1"/>
</dbReference>
<evidence type="ECO:0000313" key="10">
    <source>
        <dbReference type="Proteomes" id="UP000265703"/>
    </source>
</evidence>
<reference evidence="9 10" key="1">
    <citation type="submission" date="2018-06" db="EMBL/GenBank/DDBJ databases">
        <title>Comparative genomics reveals the genomic features of Rhizophagus irregularis, R. cerebriforme, R. diaphanum and Gigaspora rosea, and their symbiotic lifestyle signature.</title>
        <authorList>
            <person name="Morin E."/>
            <person name="San Clemente H."/>
            <person name="Chen E.C.H."/>
            <person name="De La Providencia I."/>
            <person name="Hainaut M."/>
            <person name="Kuo A."/>
            <person name="Kohler A."/>
            <person name="Murat C."/>
            <person name="Tang N."/>
            <person name="Roy S."/>
            <person name="Loubradou J."/>
            <person name="Henrissat B."/>
            <person name="Grigoriev I.V."/>
            <person name="Corradi N."/>
            <person name="Roux C."/>
            <person name="Martin F.M."/>
        </authorList>
    </citation>
    <scope>NUCLEOTIDE SEQUENCE [LARGE SCALE GENOMIC DNA]</scope>
    <source>
        <strain evidence="9 10">DAOM 227022</strain>
    </source>
</reference>
<evidence type="ECO:0000256" key="1">
    <source>
        <dbReference type="ARBA" id="ARBA00008575"/>
    </source>
</evidence>
<evidence type="ECO:0000313" key="9">
    <source>
        <dbReference type="EMBL" id="RIA93451.1"/>
    </source>
</evidence>
<dbReference type="GO" id="GO:0005778">
    <property type="term" value="C:peroxisomal membrane"/>
    <property type="evidence" value="ECO:0007669"/>
    <property type="project" value="TreeGrafter"/>
</dbReference>
<dbReference type="OrthoDB" id="422637at2759"/>
<dbReference type="GO" id="GO:0015910">
    <property type="term" value="P:long-chain fatty acid import into peroxisome"/>
    <property type="evidence" value="ECO:0007669"/>
    <property type="project" value="TreeGrafter"/>
</dbReference>
<organism evidence="9 10">
    <name type="scientific">Glomus cerebriforme</name>
    <dbReference type="NCBI Taxonomy" id="658196"/>
    <lineage>
        <taxon>Eukaryota</taxon>
        <taxon>Fungi</taxon>
        <taxon>Fungi incertae sedis</taxon>
        <taxon>Mucoromycota</taxon>
        <taxon>Glomeromycotina</taxon>
        <taxon>Glomeromycetes</taxon>
        <taxon>Glomerales</taxon>
        <taxon>Glomeraceae</taxon>
        <taxon>Glomus</taxon>
    </lineage>
</organism>
<feature type="domain" description="ABC transmembrane type-1" evidence="8">
    <location>
        <begin position="1"/>
        <end position="112"/>
    </location>
</feature>
<evidence type="ECO:0000259" key="8">
    <source>
        <dbReference type="Pfam" id="PF06472"/>
    </source>
</evidence>
<name>A0A397TEQ9_9GLOM</name>
<dbReference type="InterPro" id="IPR003439">
    <property type="entry name" value="ABC_transporter-like_ATP-bd"/>
</dbReference>
<comment type="caution">
    <text evidence="9">The sequence shown here is derived from an EMBL/GenBank/DDBJ whole genome shotgun (WGS) entry which is preliminary data.</text>
</comment>
<keyword evidence="5 6" id="KW-0472">Membrane</keyword>
<dbReference type="GO" id="GO:0042760">
    <property type="term" value="P:very long-chain fatty acid catabolic process"/>
    <property type="evidence" value="ECO:0007669"/>
    <property type="project" value="TreeGrafter"/>
</dbReference>
<dbReference type="EMBL" id="QKYT01000104">
    <property type="protein sequence ID" value="RIA93451.1"/>
    <property type="molecule type" value="Genomic_DNA"/>
</dbReference>
<dbReference type="GO" id="GO:0140359">
    <property type="term" value="F:ABC-type transporter activity"/>
    <property type="evidence" value="ECO:0007669"/>
    <property type="project" value="InterPro"/>
</dbReference>
<keyword evidence="3 6" id="KW-0812">Transmembrane</keyword>
<evidence type="ECO:0000256" key="2">
    <source>
        <dbReference type="ARBA" id="ARBA00022448"/>
    </source>
</evidence>
<dbReference type="InterPro" id="IPR050835">
    <property type="entry name" value="ABC_transporter_sub-D"/>
</dbReference>
<dbReference type="AlphaFoldDB" id="A0A397TEQ9"/>
<dbReference type="PANTHER" id="PTHR11384:SF59">
    <property type="entry name" value="LYSOSOMAL COBALAMIN TRANSPORTER ABCD4"/>
    <property type="match status" value="1"/>
</dbReference>
<dbReference type="Proteomes" id="UP000265703">
    <property type="component" value="Unassembled WGS sequence"/>
</dbReference>
<accession>A0A397TEQ9</accession>
<dbReference type="GO" id="GO:0005324">
    <property type="term" value="F:long-chain fatty acid transmembrane transporter activity"/>
    <property type="evidence" value="ECO:0007669"/>
    <property type="project" value="TreeGrafter"/>
</dbReference>
<feature type="non-terminal residue" evidence="9">
    <location>
        <position position="1"/>
    </location>
</feature>
<evidence type="ECO:0000256" key="5">
    <source>
        <dbReference type="ARBA" id="ARBA00023136"/>
    </source>
</evidence>
<feature type="transmembrane region" description="Helical" evidence="6">
    <location>
        <begin position="124"/>
        <end position="143"/>
    </location>
</feature>
<keyword evidence="4 6" id="KW-1133">Transmembrane helix</keyword>
<dbReference type="GO" id="GO:0016887">
    <property type="term" value="F:ATP hydrolysis activity"/>
    <property type="evidence" value="ECO:0007669"/>
    <property type="project" value="InterPro"/>
</dbReference>
<sequence length="304" mass="34852">GYLGPLLIYAYFFVGIVASRFFIAPLVKLVFMKEFHEGNFRFLHVRVRQFAEPIALSWGERAEHYHLDSFFNNILRYQRQIVDRELALEALTETFSYFGSILSYLIIAVPVFAGDYDGIEKDKLSGIISMNAFLSLYLIYLFTRVVEQGTKISDLAGYTARIGQLLEVLESINDNIDNVDINYTFDDHHGELSIEFDHVSFTSPSGTQLLSGFKFIIEQNKNVIIMGPNGSGKTSILRIMCGLWPKTNGQIIRPTSNYRQKVLLYLPQTPYLVFGSLRDQITYPMINDENRKLGNYNNYVKKNS</sequence>
<evidence type="ECO:0000256" key="4">
    <source>
        <dbReference type="ARBA" id="ARBA00022989"/>
    </source>
</evidence>
<dbReference type="PANTHER" id="PTHR11384">
    <property type="entry name" value="ATP-BINDING CASSETTE, SUB-FAMILY D MEMBER"/>
    <property type="match status" value="1"/>
</dbReference>
<dbReference type="GO" id="GO:0006635">
    <property type="term" value="P:fatty acid beta-oxidation"/>
    <property type="evidence" value="ECO:0007669"/>
    <property type="project" value="TreeGrafter"/>
</dbReference>
<keyword evidence="2" id="KW-0813">Transport</keyword>
<comment type="similarity">
    <text evidence="1">Belongs to the ABC transporter superfamily. ABCD family. Peroxisomal fatty acyl CoA transporter (TC 3.A.1.203) subfamily.</text>
</comment>
<keyword evidence="10" id="KW-1185">Reference proteome</keyword>
<feature type="domain" description="ABC transporter" evidence="7">
    <location>
        <begin position="211"/>
        <end position="269"/>
    </location>
</feature>
<gene>
    <name evidence="9" type="ORF">C1645_690717</name>
</gene>
<feature type="transmembrane region" description="Helical" evidence="6">
    <location>
        <begin position="6"/>
        <end position="31"/>
    </location>
</feature>
<dbReference type="Gene3D" id="3.40.50.300">
    <property type="entry name" value="P-loop containing nucleotide triphosphate hydrolases"/>
    <property type="match status" value="1"/>
</dbReference>
<dbReference type="InterPro" id="IPR011527">
    <property type="entry name" value="ABC1_TM_dom"/>
</dbReference>
<protein>
    <submittedName>
        <fullName evidence="9">ABC transporter transmembrane region 2-domain-containing protein</fullName>
    </submittedName>
</protein>
<evidence type="ECO:0000256" key="3">
    <source>
        <dbReference type="ARBA" id="ARBA00022692"/>
    </source>
</evidence>
<dbReference type="Pfam" id="PF00005">
    <property type="entry name" value="ABC_tran"/>
    <property type="match status" value="1"/>
</dbReference>
<dbReference type="GO" id="GO:0007031">
    <property type="term" value="P:peroxisome organization"/>
    <property type="evidence" value="ECO:0007669"/>
    <property type="project" value="TreeGrafter"/>
</dbReference>
<proteinExistence type="inferred from homology"/>